<protein>
    <submittedName>
        <fullName evidence="1">Uncharacterized protein</fullName>
    </submittedName>
</protein>
<accession>A0AAN1WDU9</accession>
<reference evidence="1 2" key="1">
    <citation type="journal article" date="2022" name="IScience">
        <title>An ultrasensitive nanofiber-based assay for enzymatic hydrolysis and deep-sea microbial degradation of cellulose.</title>
        <authorList>
            <person name="Tsudome M."/>
            <person name="Tachioka M."/>
            <person name="Miyazaki M."/>
            <person name="Uchimura K."/>
            <person name="Tsuda M."/>
            <person name="Takaki Y."/>
            <person name="Deguchi S."/>
        </authorList>
    </citation>
    <scope>NUCLEOTIDE SEQUENCE [LARGE SCALE GENOMIC DNA]</scope>
    <source>
        <strain evidence="1 2">GE09</strain>
    </source>
</reference>
<evidence type="ECO:0000313" key="1">
    <source>
        <dbReference type="EMBL" id="BCD95811.1"/>
    </source>
</evidence>
<dbReference type="EMBL" id="AP023086">
    <property type="protein sequence ID" value="BCD95811.1"/>
    <property type="molecule type" value="Genomic_DNA"/>
</dbReference>
<proteinExistence type="predicted"/>
<dbReference type="Proteomes" id="UP001320119">
    <property type="component" value="Chromosome"/>
</dbReference>
<keyword evidence="2" id="KW-1185">Reference proteome</keyword>
<gene>
    <name evidence="1" type="ORF">MARGE09_P0010</name>
</gene>
<organism evidence="1 2">
    <name type="scientific">Marinagarivorans cellulosilyticus</name>
    <dbReference type="NCBI Taxonomy" id="2721545"/>
    <lineage>
        <taxon>Bacteria</taxon>
        <taxon>Pseudomonadati</taxon>
        <taxon>Pseudomonadota</taxon>
        <taxon>Gammaproteobacteria</taxon>
        <taxon>Cellvibrionales</taxon>
        <taxon>Cellvibrionaceae</taxon>
        <taxon>Marinagarivorans</taxon>
    </lineage>
</organism>
<dbReference type="RefSeq" id="WP_236985251.1">
    <property type="nucleotide sequence ID" value="NZ_AP023086.1"/>
</dbReference>
<dbReference type="AlphaFoldDB" id="A0AAN1WDU9"/>
<dbReference type="KEGG" id="marq:MARGE09_P0010"/>
<name>A0AAN1WDU9_9GAMM</name>
<sequence>MNTFLNFFVSLVSAKPVYEHCYQAHEIERFFLELNTLFKLNINVAQAMEFVASLQPEQLGSTTLDAVFCDCPHTVKFDCERRSDGLTIRFKSASMPLDHAINSQLKEFTPSATVAEMELAHAG</sequence>
<evidence type="ECO:0000313" key="2">
    <source>
        <dbReference type="Proteomes" id="UP001320119"/>
    </source>
</evidence>